<sequence>MRTKFLVALSVAALALTGCGGPSGAAEALDKVEAPDWLGKPADTTKGDNLVRTYVGVPRRAAEAESAYSQALDRAGWRFHDGGPSCGKNPTKDGCWTAEDLLITVSGGGNDSATPDATPATTLTIMVMAKP</sequence>
<accession>A0A8J7H0T5</accession>
<feature type="signal peptide" evidence="1">
    <location>
        <begin position="1"/>
        <end position="25"/>
    </location>
</feature>
<dbReference type="RefSeq" id="WP_197008171.1">
    <property type="nucleotide sequence ID" value="NZ_BONS01000013.1"/>
</dbReference>
<dbReference type="PROSITE" id="PS51257">
    <property type="entry name" value="PROKAR_LIPOPROTEIN"/>
    <property type="match status" value="1"/>
</dbReference>
<keyword evidence="3" id="KW-1185">Reference proteome</keyword>
<feature type="chain" id="PRO_5035176005" description="PASTA domain-containing protein" evidence="1">
    <location>
        <begin position="26"/>
        <end position="131"/>
    </location>
</feature>
<proteinExistence type="predicted"/>
<evidence type="ECO:0000256" key="1">
    <source>
        <dbReference type="SAM" id="SignalP"/>
    </source>
</evidence>
<organism evidence="2 3">
    <name type="scientific">Longispora fulva</name>
    <dbReference type="NCBI Taxonomy" id="619741"/>
    <lineage>
        <taxon>Bacteria</taxon>
        <taxon>Bacillati</taxon>
        <taxon>Actinomycetota</taxon>
        <taxon>Actinomycetes</taxon>
        <taxon>Micromonosporales</taxon>
        <taxon>Micromonosporaceae</taxon>
        <taxon>Longispora</taxon>
    </lineage>
</organism>
<evidence type="ECO:0008006" key="4">
    <source>
        <dbReference type="Google" id="ProtNLM"/>
    </source>
</evidence>
<name>A0A8J7H0T5_9ACTN</name>
<reference evidence="2" key="1">
    <citation type="submission" date="2020-11" db="EMBL/GenBank/DDBJ databases">
        <title>Sequencing the genomes of 1000 actinobacteria strains.</title>
        <authorList>
            <person name="Klenk H.-P."/>
        </authorList>
    </citation>
    <scope>NUCLEOTIDE SEQUENCE</scope>
    <source>
        <strain evidence="2">DSM 45356</strain>
    </source>
</reference>
<dbReference type="Proteomes" id="UP000622552">
    <property type="component" value="Unassembled WGS sequence"/>
</dbReference>
<comment type="caution">
    <text evidence="2">The sequence shown here is derived from an EMBL/GenBank/DDBJ whole genome shotgun (WGS) entry which is preliminary data.</text>
</comment>
<protein>
    <recommendedName>
        <fullName evidence="4">PASTA domain-containing protein</fullName>
    </recommendedName>
</protein>
<evidence type="ECO:0000313" key="2">
    <source>
        <dbReference type="EMBL" id="MBG6141800.1"/>
    </source>
</evidence>
<gene>
    <name evidence="2" type="ORF">IW245_007994</name>
</gene>
<keyword evidence="1" id="KW-0732">Signal</keyword>
<dbReference type="EMBL" id="JADOUF010000001">
    <property type="protein sequence ID" value="MBG6141800.1"/>
    <property type="molecule type" value="Genomic_DNA"/>
</dbReference>
<dbReference type="AlphaFoldDB" id="A0A8J7H0T5"/>
<evidence type="ECO:0000313" key="3">
    <source>
        <dbReference type="Proteomes" id="UP000622552"/>
    </source>
</evidence>